<evidence type="ECO:0000256" key="5">
    <source>
        <dbReference type="ARBA" id="ARBA00022737"/>
    </source>
</evidence>
<dbReference type="EMBL" id="GL698498">
    <property type="protein sequence ID" value="EFY89554.1"/>
    <property type="molecule type" value="Genomic_DNA"/>
</dbReference>
<keyword evidence="13" id="KW-1185">Reference proteome</keyword>
<dbReference type="KEGG" id="maw:19248720"/>
<dbReference type="GO" id="GO:0000064">
    <property type="term" value="F:L-ornithine transmembrane transporter activity"/>
    <property type="evidence" value="ECO:0007669"/>
    <property type="project" value="TreeGrafter"/>
</dbReference>
<dbReference type="GO" id="GO:0031966">
    <property type="term" value="C:mitochondrial membrane"/>
    <property type="evidence" value="ECO:0007669"/>
    <property type="project" value="UniProtKB-SubCell"/>
</dbReference>
<dbReference type="eggNOG" id="KOG0758">
    <property type="taxonomic scope" value="Eukaryota"/>
</dbReference>
<feature type="repeat" description="Solcar" evidence="10">
    <location>
        <begin position="83"/>
        <end position="170"/>
    </location>
</feature>
<sequence>MSSTERSAACWANTSNRASRTSCPCDTQARWTVSAGFSVPRRPGPVGISVPLVGAAVETSSLFAFESAGREMLYASGLASRDDRLPALLATGAFAGALASFVLNPCRAGQVPDSSAHLGRSSPHGPLCVIRDVFRNKGLLGFWHDQMGTLIRETGGGAAWFGAKEAVTAMLYSRAQYAASPSQRGDNILRRPLPLWQQAVAGASAGVSYNLLFFPADQTPSSSGCRRGQ</sequence>
<dbReference type="Gene3D" id="1.50.40.10">
    <property type="entry name" value="Mitochondrial carrier domain"/>
    <property type="match status" value="1"/>
</dbReference>
<keyword evidence="7" id="KW-1133">Transmembrane helix</keyword>
<evidence type="ECO:0000256" key="6">
    <source>
        <dbReference type="ARBA" id="ARBA00022792"/>
    </source>
</evidence>
<evidence type="ECO:0000256" key="3">
    <source>
        <dbReference type="ARBA" id="ARBA00022448"/>
    </source>
</evidence>
<dbReference type="OrthoDB" id="2139348at2759"/>
<organism evidence="13">
    <name type="scientific">Metarhizium acridum (strain CQMa 102)</name>
    <dbReference type="NCBI Taxonomy" id="655827"/>
    <lineage>
        <taxon>Eukaryota</taxon>
        <taxon>Fungi</taxon>
        <taxon>Dikarya</taxon>
        <taxon>Ascomycota</taxon>
        <taxon>Pezizomycotina</taxon>
        <taxon>Sordariomycetes</taxon>
        <taxon>Hypocreomycetidae</taxon>
        <taxon>Hypocreales</taxon>
        <taxon>Clavicipitaceae</taxon>
        <taxon>Metarhizium</taxon>
    </lineage>
</organism>
<dbReference type="PANTHER" id="PTHR45624">
    <property type="entry name" value="MITOCHONDRIAL BASIC AMINO ACIDS TRANSPORTER-RELATED"/>
    <property type="match status" value="1"/>
</dbReference>
<dbReference type="InterPro" id="IPR050567">
    <property type="entry name" value="Mitochondrial_Carrier"/>
</dbReference>
<name>E9E3G1_METAQ</name>
<proteinExistence type="inferred from homology"/>
<evidence type="ECO:0000256" key="7">
    <source>
        <dbReference type="ARBA" id="ARBA00022989"/>
    </source>
</evidence>
<evidence type="ECO:0000256" key="8">
    <source>
        <dbReference type="ARBA" id="ARBA00023128"/>
    </source>
</evidence>
<dbReference type="InterPro" id="IPR018108">
    <property type="entry name" value="MCP_transmembrane"/>
</dbReference>
<keyword evidence="6" id="KW-0999">Mitochondrion inner membrane</keyword>
<evidence type="ECO:0000256" key="11">
    <source>
        <dbReference type="RuleBase" id="RU000488"/>
    </source>
</evidence>
<accession>E9E3G1</accession>
<evidence type="ECO:0000256" key="4">
    <source>
        <dbReference type="ARBA" id="ARBA00022692"/>
    </source>
</evidence>
<evidence type="ECO:0000256" key="1">
    <source>
        <dbReference type="ARBA" id="ARBA00004225"/>
    </source>
</evidence>
<dbReference type="HOGENOM" id="CLU_1210086_0_0_1"/>
<evidence type="ECO:0000256" key="2">
    <source>
        <dbReference type="ARBA" id="ARBA00006375"/>
    </source>
</evidence>
<dbReference type="Pfam" id="PF00153">
    <property type="entry name" value="Mito_carr"/>
    <property type="match status" value="1"/>
</dbReference>
<keyword evidence="9 10" id="KW-0472">Membrane</keyword>
<dbReference type="Proteomes" id="UP000002499">
    <property type="component" value="Unassembled WGS sequence"/>
</dbReference>
<dbReference type="PROSITE" id="PS50920">
    <property type="entry name" value="SOLCAR"/>
    <property type="match status" value="1"/>
</dbReference>
<keyword evidence="5" id="KW-0677">Repeat</keyword>
<keyword evidence="4 10" id="KW-0812">Transmembrane</keyword>
<dbReference type="AlphaFoldDB" id="E9E3G1"/>
<dbReference type="GO" id="GO:1990575">
    <property type="term" value="P:mitochondrial L-ornithine transmembrane transport"/>
    <property type="evidence" value="ECO:0007669"/>
    <property type="project" value="TreeGrafter"/>
</dbReference>
<dbReference type="GeneID" id="19248720"/>
<keyword evidence="8" id="KW-0496">Mitochondrion</keyword>
<comment type="subcellular location">
    <subcellularLocation>
        <location evidence="1">Mitochondrion membrane</location>
        <topology evidence="1">Multi-pass membrane protein</topology>
    </subcellularLocation>
</comment>
<dbReference type="InterPro" id="IPR023395">
    <property type="entry name" value="MCP_dom_sf"/>
</dbReference>
<dbReference type="SUPFAM" id="SSF103506">
    <property type="entry name" value="Mitochondrial carrier"/>
    <property type="match status" value="1"/>
</dbReference>
<evidence type="ECO:0000256" key="9">
    <source>
        <dbReference type="ARBA" id="ARBA00023136"/>
    </source>
</evidence>
<comment type="similarity">
    <text evidence="2 11">Belongs to the mitochondrial carrier (TC 2.A.29) family.</text>
</comment>
<gene>
    <name evidence="12" type="ORF">MAC_04409</name>
</gene>
<evidence type="ECO:0000256" key="10">
    <source>
        <dbReference type="PROSITE-ProRule" id="PRU00282"/>
    </source>
</evidence>
<protein>
    <submittedName>
        <fullName evidence="12">Amino acid transporter arg-13</fullName>
    </submittedName>
</protein>
<dbReference type="InParanoid" id="E9E3G1"/>
<evidence type="ECO:0000313" key="13">
    <source>
        <dbReference type="Proteomes" id="UP000002499"/>
    </source>
</evidence>
<reference evidence="12 13" key="1">
    <citation type="journal article" date="2011" name="PLoS Genet.">
        <title>Genome sequencing and comparative transcriptomics of the model entomopathogenic fungi Metarhizium anisopliae and M. acridum.</title>
        <authorList>
            <person name="Gao Q."/>
            <person name="Jin K."/>
            <person name="Ying S.H."/>
            <person name="Zhang Y."/>
            <person name="Xiao G."/>
            <person name="Shang Y."/>
            <person name="Duan Z."/>
            <person name="Hu X."/>
            <person name="Xie X.Q."/>
            <person name="Zhou G."/>
            <person name="Peng G."/>
            <person name="Luo Z."/>
            <person name="Huang W."/>
            <person name="Wang B."/>
            <person name="Fang W."/>
            <person name="Wang S."/>
            <person name="Zhong Y."/>
            <person name="Ma L.J."/>
            <person name="St Leger R.J."/>
            <person name="Zhao G.P."/>
            <person name="Pei Y."/>
            <person name="Feng M.G."/>
            <person name="Xia Y."/>
            <person name="Wang C."/>
        </authorList>
    </citation>
    <scope>NUCLEOTIDE SEQUENCE [LARGE SCALE GENOMIC DNA]</scope>
    <source>
        <strain evidence="12 13">CQMa 102</strain>
    </source>
</reference>
<dbReference type="PANTHER" id="PTHR45624:SF31">
    <property type="entry name" value="MITOCHONDRIAL ORNITHINE TRANSPORTER 1"/>
    <property type="match status" value="1"/>
</dbReference>
<keyword evidence="3 11" id="KW-0813">Transport</keyword>
<evidence type="ECO:0000313" key="12">
    <source>
        <dbReference type="EMBL" id="EFY89554.1"/>
    </source>
</evidence>